<sequence length="111" mass="12216">MSVQKNKNEKPLDEAFNAVAMASNLEALEFGRTCQSCAAGIAAGILGLTGFSGFILYFATVVLQGLIWSAKASGGWHHYFLENSQFTWSHGNGLLTFVLLWVFFYGMVHVY</sequence>
<dbReference type="PANTHER" id="PTHR20994">
    <property type="entry name" value="ER MEMBRANE PROTEIN COMPLEX SUBUNIT 6"/>
    <property type="match status" value="1"/>
</dbReference>
<evidence type="ECO:0000313" key="11">
    <source>
        <dbReference type="Proteomes" id="UP000494206"/>
    </source>
</evidence>
<evidence type="ECO:0000256" key="3">
    <source>
        <dbReference type="ARBA" id="ARBA00020827"/>
    </source>
</evidence>
<dbReference type="OrthoDB" id="16510at2759"/>
<dbReference type="GO" id="GO:0072546">
    <property type="term" value="C:EMC complex"/>
    <property type="evidence" value="ECO:0007669"/>
    <property type="project" value="InterPro"/>
</dbReference>
<dbReference type="GO" id="GO:0034975">
    <property type="term" value="P:protein folding in endoplasmic reticulum"/>
    <property type="evidence" value="ECO:0007669"/>
    <property type="project" value="TreeGrafter"/>
</dbReference>
<keyword evidence="4 9" id="KW-0812">Transmembrane</keyword>
<proteinExistence type="inferred from homology"/>
<dbReference type="Pfam" id="PF07019">
    <property type="entry name" value="EMC6"/>
    <property type="match status" value="1"/>
</dbReference>
<dbReference type="InterPro" id="IPR008504">
    <property type="entry name" value="Emc6"/>
</dbReference>
<keyword evidence="5" id="KW-0256">Endoplasmic reticulum</keyword>
<evidence type="ECO:0000256" key="9">
    <source>
        <dbReference type="SAM" id="Phobius"/>
    </source>
</evidence>
<evidence type="ECO:0000256" key="4">
    <source>
        <dbReference type="ARBA" id="ARBA00022692"/>
    </source>
</evidence>
<organism evidence="10 11">
    <name type="scientific">Caenorhabditis bovis</name>
    <dbReference type="NCBI Taxonomy" id="2654633"/>
    <lineage>
        <taxon>Eukaryota</taxon>
        <taxon>Metazoa</taxon>
        <taxon>Ecdysozoa</taxon>
        <taxon>Nematoda</taxon>
        <taxon>Chromadorea</taxon>
        <taxon>Rhabditida</taxon>
        <taxon>Rhabditina</taxon>
        <taxon>Rhabditomorpha</taxon>
        <taxon>Rhabditoidea</taxon>
        <taxon>Rhabditidae</taxon>
        <taxon>Peloderinae</taxon>
        <taxon>Caenorhabditis</taxon>
    </lineage>
</organism>
<evidence type="ECO:0000256" key="1">
    <source>
        <dbReference type="ARBA" id="ARBA00004477"/>
    </source>
</evidence>
<evidence type="ECO:0000256" key="7">
    <source>
        <dbReference type="ARBA" id="ARBA00023136"/>
    </source>
</evidence>
<evidence type="ECO:0000256" key="6">
    <source>
        <dbReference type="ARBA" id="ARBA00022989"/>
    </source>
</evidence>
<evidence type="ECO:0000256" key="2">
    <source>
        <dbReference type="ARBA" id="ARBA00009436"/>
    </source>
</evidence>
<feature type="transmembrane region" description="Helical" evidence="9">
    <location>
        <begin position="88"/>
        <end position="108"/>
    </location>
</feature>
<accession>A0A8S1F3T1</accession>
<protein>
    <recommendedName>
        <fullName evidence="3">ER membrane protein complex subunit 6</fullName>
    </recommendedName>
    <alternativeName>
        <fullName evidence="8">Transmembrane protein 93</fullName>
    </alternativeName>
</protein>
<keyword evidence="11" id="KW-1185">Reference proteome</keyword>
<dbReference type="AlphaFoldDB" id="A0A8S1F3T1"/>
<dbReference type="PANTHER" id="PTHR20994:SF0">
    <property type="entry name" value="ER MEMBRANE PROTEIN COMPLEX SUBUNIT 6"/>
    <property type="match status" value="1"/>
</dbReference>
<keyword evidence="6 9" id="KW-1133">Transmembrane helix</keyword>
<evidence type="ECO:0000256" key="5">
    <source>
        <dbReference type="ARBA" id="ARBA00022824"/>
    </source>
</evidence>
<reference evidence="10 11" key="1">
    <citation type="submission" date="2020-04" db="EMBL/GenBank/DDBJ databases">
        <authorList>
            <person name="Laetsch R D."/>
            <person name="Stevens L."/>
            <person name="Kumar S."/>
            <person name="Blaxter L. M."/>
        </authorList>
    </citation>
    <scope>NUCLEOTIDE SEQUENCE [LARGE SCALE GENOMIC DNA]</scope>
</reference>
<dbReference type="EMBL" id="CADEPM010000005">
    <property type="protein sequence ID" value="CAB3406592.1"/>
    <property type="molecule type" value="Genomic_DNA"/>
</dbReference>
<comment type="subcellular location">
    <subcellularLocation>
        <location evidence="1">Endoplasmic reticulum membrane</location>
        <topology evidence="1">Multi-pass membrane protein</topology>
    </subcellularLocation>
</comment>
<feature type="transmembrane region" description="Helical" evidence="9">
    <location>
        <begin position="41"/>
        <end position="68"/>
    </location>
</feature>
<gene>
    <name evidence="10" type="ORF">CBOVIS_LOCUS8647</name>
</gene>
<dbReference type="InterPro" id="IPR029008">
    <property type="entry name" value="EMC6-like"/>
</dbReference>
<dbReference type="GO" id="GO:0000045">
    <property type="term" value="P:autophagosome assembly"/>
    <property type="evidence" value="ECO:0007669"/>
    <property type="project" value="TreeGrafter"/>
</dbReference>
<comment type="caution">
    <text evidence="10">The sequence shown here is derived from an EMBL/GenBank/DDBJ whole genome shotgun (WGS) entry which is preliminary data.</text>
</comment>
<comment type="similarity">
    <text evidence="2">Belongs to the EMC6 family.</text>
</comment>
<dbReference type="Proteomes" id="UP000494206">
    <property type="component" value="Unassembled WGS sequence"/>
</dbReference>
<evidence type="ECO:0000313" key="10">
    <source>
        <dbReference type="EMBL" id="CAB3406592.1"/>
    </source>
</evidence>
<evidence type="ECO:0000256" key="8">
    <source>
        <dbReference type="ARBA" id="ARBA00031072"/>
    </source>
</evidence>
<name>A0A8S1F3T1_9PELO</name>
<keyword evidence="7 9" id="KW-0472">Membrane</keyword>